<evidence type="ECO:0000259" key="1">
    <source>
        <dbReference type="Pfam" id="PF00170"/>
    </source>
</evidence>
<evidence type="ECO:0000313" key="2">
    <source>
        <dbReference type="EMBL" id="WMV43085.1"/>
    </source>
</evidence>
<dbReference type="EMBL" id="CP133619">
    <property type="protein sequence ID" value="WMV43085.1"/>
    <property type="molecule type" value="Genomic_DNA"/>
</dbReference>
<reference evidence="2" key="1">
    <citation type="submission" date="2023-08" db="EMBL/GenBank/DDBJ databases">
        <title>A de novo genome assembly of Solanum verrucosum Schlechtendal, a Mexican diploid species geographically isolated from the other diploid A-genome species in potato relatives.</title>
        <authorList>
            <person name="Hosaka K."/>
        </authorList>
    </citation>
    <scope>NUCLEOTIDE SEQUENCE</scope>
    <source>
        <tissue evidence="2">Young leaves</tissue>
    </source>
</reference>
<name>A0AAF0ZMM4_SOLVR</name>
<dbReference type="Proteomes" id="UP001234989">
    <property type="component" value="Chromosome 8"/>
</dbReference>
<proteinExistence type="predicted"/>
<sequence length="56" mass="6945">MRNRENSQIYRQRKKNYVEELEEKVRIMASTIQHLTLENAVFFRSERVRIYITLRS</sequence>
<dbReference type="PANTHER" id="PTHR37616">
    <property type="entry name" value="BZIP TRANSCRIPTION FACTOR 60-LIKE"/>
    <property type="match status" value="1"/>
</dbReference>
<dbReference type="InterPro" id="IPR004827">
    <property type="entry name" value="bZIP"/>
</dbReference>
<dbReference type="SUPFAM" id="SSF57959">
    <property type="entry name" value="Leucine zipper domain"/>
    <property type="match status" value="1"/>
</dbReference>
<dbReference type="Pfam" id="PF00170">
    <property type="entry name" value="bZIP_1"/>
    <property type="match status" value="1"/>
</dbReference>
<dbReference type="PANTHER" id="PTHR37616:SF1">
    <property type="entry name" value="BZIP TRANSCRIPTION FACTOR"/>
    <property type="match status" value="1"/>
</dbReference>
<gene>
    <name evidence="2" type="ORF">MTR67_036470</name>
</gene>
<dbReference type="Gene3D" id="1.20.5.170">
    <property type="match status" value="1"/>
</dbReference>
<feature type="domain" description="BZIP" evidence="1">
    <location>
        <begin position="1"/>
        <end position="35"/>
    </location>
</feature>
<keyword evidence="3" id="KW-1185">Reference proteome</keyword>
<dbReference type="GO" id="GO:0003700">
    <property type="term" value="F:DNA-binding transcription factor activity"/>
    <property type="evidence" value="ECO:0007669"/>
    <property type="project" value="InterPro"/>
</dbReference>
<protein>
    <recommendedName>
        <fullName evidence="1">BZIP domain-containing protein</fullName>
    </recommendedName>
</protein>
<dbReference type="AlphaFoldDB" id="A0AAF0ZMM4"/>
<organism evidence="2 3">
    <name type="scientific">Solanum verrucosum</name>
    <dbReference type="NCBI Taxonomy" id="315347"/>
    <lineage>
        <taxon>Eukaryota</taxon>
        <taxon>Viridiplantae</taxon>
        <taxon>Streptophyta</taxon>
        <taxon>Embryophyta</taxon>
        <taxon>Tracheophyta</taxon>
        <taxon>Spermatophyta</taxon>
        <taxon>Magnoliopsida</taxon>
        <taxon>eudicotyledons</taxon>
        <taxon>Gunneridae</taxon>
        <taxon>Pentapetalae</taxon>
        <taxon>asterids</taxon>
        <taxon>lamiids</taxon>
        <taxon>Solanales</taxon>
        <taxon>Solanaceae</taxon>
        <taxon>Solanoideae</taxon>
        <taxon>Solaneae</taxon>
        <taxon>Solanum</taxon>
    </lineage>
</organism>
<evidence type="ECO:0000313" key="3">
    <source>
        <dbReference type="Proteomes" id="UP001234989"/>
    </source>
</evidence>
<accession>A0AAF0ZMM4</accession>
<dbReference type="InterPro" id="IPR046347">
    <property type="entry name" value="bZIP_sf"/>
</dbReference>